<dbReference type="GO" id="GO:0016614">
    <property type="term" value="F:oxidoreductase activity, acting on CH-OH group of donors"/>
    <property type="evidence" value="ECO:0007669"/>
    <property type="project" value="InterPro"/>
</dbReference>
<accession>A0A8S3TCD5</accession>
<dbReference type="InterPro" id="IPR036188">
    <property type="entry name" value="FAD/NAD-bd_sf"/>
</dbReference>
<feature type="domain" description="Glucose-methanol-choline oxidoreductase N-terminal" evidence="6">
    <location>
        <begin position="55"/>
        <end position="396"/>
    </location>
</feature>
<dbReference type="Pfam" id="PF05199">
    <property type="entry name" value="GMC_oxred_C"/>
    <property type="match status" value="1"/>
</dbReference>
<keyword evidence="3" id="KW-0285">Flavoprotein</keyword>
<gene>
    <name evidence="8" type="ORF">MEDL_41009</name>
</gene>
<dbReference type="InterPro" id="IPR000172">
    <property type="entry name" value="GMC_OxRdtase_N"/>
</dbReference>
<evidence type="ECO:0000313" key="9">
    <source>
        <dbReference type="Proteomes" id="UP000683360"/>
    </source>
</evidence>
<keyword evidence="9" id="KW-1185">Reference proteome</keyword>
<dbReference type="PANTHER" id="PTHR11552:SF147">
    <property type="entry name" value="CHOLINE DEHYDROGENASE, MITOCHONDRIAL"/>
    <property type="match status" value="1"/>
</dbReference>
<comment type="caution">
    <text evidence="8">The sequence shown here is derived from an EMBL/GenBank/DDBJ whole genome shotgun (WGS) entry which is preliminary data.</text>
</comment>
<dbReference type="GO" id="GO:0050660">
    <property type="term" value="F:flavin adenine dinucleotide binding"/>
    <property type="evidence" value="ECO:0007669"/>
    <property type="project" value="InterPro"/>
</dbReference>
<evidence type="ECO:0000259" key="6">
    <source>
        <dbReference type="Pfam" id="PF00732"/>
    </source>
</evidence>
<comment type="cofactor">
    <cofactor evidence="1">
        <name>FAD</name>
        <dbReference type="ChEBI" id="CHEBI:57692"/>
    </cofactor>
</comment>
<evidence type="ECO:0000256" key="2">
    <source>
        <dbReference type="ARBA" id="ARBA00010790"/>
    </source>
</evidence>
<comment type="similarity">
    <text evidence="2">Belongs to the GMC oxidoreductase family.</text>
</comment>
<dbReference type="PANTHER" id="PTHR11552">
    <property type="entry name" value="GLUCOSE-METHANOL-CHOLINE GMC OXIDOREDUCTASE"/>
    <property type="match status" value="1"/>
</dbReference>
<dbReference type="AlphaFoldDB" id="A0A8S3TCD5"/>
<protein>
    <submittedName>
        <fullName evidence="8">Uncharacterized protein</fullName>
    </submittedName>
</protein>
<keyword evidence="4" id="KW-0274">FAD</keyword>
<feature type="region of interest" description="Disordered" evidence="5">
    <location>
        <begin position="200"/>
        <end position="240"/>
    </location>
</feature>
<dbReference type="Pfam" id="PF00732">
    <property type="entry name" value="GMC_oxred_N"/>
    <property type="match status" value="1"/>
</dbReference>
<dbReference type="Proteomes" id="UP000683360">
    <property type="component" value="Unassembled WGS sequence"/>
</dbReference>
<sequence>MCNTFNSSLISADHVMFLGQSLVQVASLVIFLTTTLPPNEKDPPGVFDRPLENWYDYIVVGAGSAGGIVATRLSEGYDKVLLLEAGGSDIENDLTKIPLLWSALTNSNLDWKYKTVEQTHALFAHKDEVTNWPRGKCLGGTGRINAMGLIRGNPIDFDTWAKEGAVGWSYKDVFPYFKKMESIAFNLSAYSEGKKQRQYHTGGKVRTSYGRKKKAGKKQRQYHTKGGKVRTSYGRKKKADLRGRNGPLTIVESRMTMLEYFHEQAAQELGYNRIDCNGETQRGFCRIQVNVKKGERCDTASCYLRPALERTNLQVHLNSYVSKILFEGKVARAVEFSKDGVLYKVYARKEIILSAGVVGSPKILLSSGIGPKHHLNDIRIPVVADLPVGENLQDQMAMHFQVAINMSLSTTSQKITDTENILQYLFYREGIYAQIGVDGMIFINLDQNKDAPPDIQLIFLGLAYEKGFLDGFSYKEEVKEELANRTDPNSFVIIVNLLNAKSRGTITLSTTCPSCKPIIDPMYLSDSDDVERFVKGIRFLQKLQETKSWKSIGATLIRHDTRGHCSEEEYDKDEYWRCMVRHFANQANHQTSSCRMGSYSDTTAVVDPQLSLGHCHPLISISTSDPKIIQKLPPRVKIATGVYILQSQRAKYNSNAVDPTCQLCKNGEETLSHFLLTCVTLDAVRKPILEKIVRTAGRIFSESNRLNNIELLRLICDPYNYCKNNSDQIFDNISKILEPQCRKMLHLLHTTRYRLLGLDTKQLKKRRKV</sequence>
<dbReference type="InterPro" id="IPR012132">
    <property type="entry name" value="GMC_OxRdtase"/>
</dbReference>
<feature type="domain" description="Glucose-methanol-choline oxidoreductase C-terminal" evidence="7">
    <location>
        <begin position="501"/>
        <end position="616"/>
    </location>
</feature>
<evidence type="ECO:0000313" key="8">
    <source>
        <dbReference type="EMBL" id="CAG2228027.1"/>
    </source>
</evidence>
<evidence type="ECO:0000256" key="5">
    <source>
        <dbReference type="SAM" id="MobiDB-lite"/>
    </source>
</evidence>
<evidence type="ECO:0000259" key="7">
    <source>
        <dbReference type="Pfam" id="PF05199"/>
    </source>
</evidence>
<organism evidence="8 9">
    <name type="scientific">Mytilus edulis</name>
    <name type="common">Blue mussel</name>
    <dbReference type="NCBI Taxonomy" id="6550"/>
    <lineage>
        <taxon>Eukaryota</taxon>
        <taxon>Metazoa</taxon>
        <taxon>Spiralia</taxon>
        <taxon>Lophotrochozoa</taxon>
        <taxon>Mollusca</taxon>
        <taxon>Bivalvia</taxon>
        <taxon>Autobranchia</taxon>
        <taxon>Pteriomorphia</taxon>
        <taxon>Mytilida</taxon>
        <taxon>Mytiloidea</taxon>
        <taxon>Mytilidae</taxon>
        <taxon>Mytilinae</taxon>
        <taxon>Mytilus</taxon>
    </lineage>
</organism>
<dbReference type="Gene3D" id="3.30.410.40">
    <property type="match status" value="1"/>
</dbReference>
<feature type="compositionally biased region" description="Basic residues" evidence="5">
    <location>
        <begin position="209"/>
        <end position="239"/>
    </location>
</feature>
<evidence type="ECO:0000256" key="4">
    <source>
        <dbReference type="ARBA" id="ARBA00022827"/>
    </source>
</evidence>
<evidence type="ECO:0000256" key="1">
    <source>
        <dbReference type="ARBA" id="ARBA00001974"/>
    </source>
</evidence>
<dbReference type="EMBL" id="CAJPWZ010001986">
    <property type="protein sequence ID" value="CAG2228027.1"/>
    <property type="molecule type" value="Genomic_DNA"/>
</dbReference>
<dbReference type="Gene3D" id="3.50.50.60">
    <property type="entry name" value="FAD/NAD(P)-binding domain"/>
    <property type="match status" value="1"/>
</dbReference>
<dbReference type="OrthoDB" id="269227at2759"/>
<proteinExistence type="inferred from homology"/>
<reference evidence="8" key="1">
    <citation type="submission" date="2021-03" db="EMBL/GenBank/DDBJ databases">
        <authorList>
            <person name="Bekaert M."/>
        </authorList>
    </citation>
    <scope>NUCLEOTIDE SEQUENCE</scope>
</reference>
<dbReference type="SUPFAM" id="SSF54373">
    <property type="entry name" value="FAD-linked reductases, C-terminal domain"/>
    <property type="match status" value="1"/>
</dbReference>
<dbReference type="InterPro" id="IPR007867">
    <property type="entry name" value="GMC_OxRtase_C"/>
</dbReference>
<dbReference type="SUPFAM" id="SSF51905">
    <property type="entry name" value="FAD/NAD(P)-binding domain"/>
    <property type="match status" value="1"/>
</dbReference>
<name>A0A8S3TCD5_MYTED</name>
<evidence type="ECO:0000256" key="3">
    <source>
        <dbReference type="ARBA" id="ARBA00022630"/>
    </source>
</evidence>